<keyword evidence="4" id="KW-1185">Reference proteome</keyword>
<evidence type="ECO:0000256" key="1">
    <source>
        <dbReference type="SAM" id="SignalP"/>
    </source>
</evidence>
<proteinExistence type="predicted"/>
<dbReference type="NCBIfam" id="TIGR04183">
    <property type="entry name" value="Por_Secre_tail"/>
    <property type="match status" value="1"/>
</dbReference>
<accession>A0A3S3R4J4</accession>
<feature type="domain" description="Secretion system C-terminal sorting" evidence="2">
    <location>
        <begin position="807"/>
        <end position="878"/>
    </location>
</feature>
<gene>
    <name evidence="3" type="ORF">DPV69_16835</name>
</gene>
<feature type="chain" id="PRO_5018613555" evidence="1">
    <location>
        <begin position="20"/>
        <end position="880"/>
    </location>
</feature>
<evidence type="ECO:0000259" key="2">
    <source>
        <dbReference type="Pfam" id="PF18962"/>
    </source>
</evidence>
<evidence type="ECO:0000313" key="3">
    <source>
        <dbReference type="EMBL" id="RWU04832.1"/>
    </source>
</evidence>
<dbReference type="InterPro" id="IPR026444">
    <property type="entry name" value="Secre_tail"/>
</dbReference>
<evidence type="ECO:0000313" key="4">
    <source>
        <dbReference type="Proteomes" id="UP000284120"/>
    </source>
</evidence>
<dbReference type="AlphaFoldDB" id="A0A3S3R4J4"/>
<reference evidence="3 4" key="1">
    <citation type="submission" date="2018-06" db="EMBL/GenBank/DDBJ databases">
        <title>Pedobacter endophyticus sp. nov., an endophytic bacterium isolated from a leaf of Triticum aestivum.</title>
        <authorList>
            <person name="Zhang L."/>
        </authorList>
    </citation>
    <scope>NUCLEOTIDE SEQUENCE [LARGE SCALE GENOMIC DNA]</scope>
    <source>
        <strain evidence="3 4">CM134L-2</strain>
    </source>
</reference>
<feature type="signal peptide" evidence="1">
    <location>
        <begin position="1"/>
        <end position="19"/>
    </location>
</feature>
<keyword evidence="1" id="KW-0732">Signal</keyword>
<dbReference type="OrthoDB" id="355609at2"/>
<comment type="caution">
    <text evidence="3">The sequence shown here is derived from an EMBL/GenBank/DDBJ whole genome shotgun (WGS) entry which is preliminary data.</text>
</comment>
<dbReference type="EMBL" id="SAYW01000006">
    <property type="protein sequence ID" value="RWU04832.1"/>
    <property type="molecule type" value="Genomic_DNA"/>
</dbReference>
<organism evidence="3 4">
    <name type="scientific">Pedobacter chitinilyticus</name>
    <dbReference type="NCBI Taxonomy" id="2233776"/>
    <lineage>
        <taxon>Bacteria</taxon>
        <taxon>Pseudomonadati</taxon>
        <taxon>Bacteroidota</taxon>
        <taxon>Sphingobacteriia</taxon>
        <taxon>Sphingobacteriales</taxon>
        <taxon>Sphingobacteriaceae</taxon>
        <taxon>Pedobacter</taxon>
    </lineage>
</organism>
<sequence>MKRILLLMILSCMAITGFAQGTYYWVGGATATSLAGTNWSLTPGGTAVSRSNTADVLIFDNVTVAFTIGGTTIGKLQLQNGADVSFTRNASSGTTTLALSNGTNSALEVTGNSKLRLIDGAGGSFVLSVAATSTATFNNSELYILGTAGAQRLQVPTTGSCVFSNNSKCYVNVVNQYPLSSISASGTKSIVFNSGTSLIYQGGRSPFGDNSTGYVAEMKSGSNYILEANNSVAGLFNGKNFGNVMVRNNAVITLSENFLGVENLTIENGASLLLNPTGPSPVSGNVLNNGTLGVNGVGSSNLMMLGTTAQSISGSGTFNLGALSIANDANVTLNSSINLGGALISYIYGTLDLQGNQIIGNGVSANTGRVQFRAAVNTSTNAATVVDGSNVINFANVADYNTLDVAPGHLITGPQIQPNTYVISTSSTGIITLSKSAIGNGNSIAVIGNSPTLKIANTNGIDGGFNINANGSLTLSTGTNVIFNSSTLAPFSTITGNTLGNVTFNAAATTNKNVTINGKLTLNNAILTVREGDNLSLSNTSINTGTFNASSYIVTNAAGGNTGVLKIADVSASTLIPVGTVGHYTPVTLNPTAISNFEINVFQGATTDATSNGTALTAAQKLRMVDAVWNINRTSGTGNVDLTLGWDNALEGADFAGFGNAQIGIAAYASGAYGTFTGTGNATSNTATITTSTFSPFVVGEANTTLPLRLLSFTAKESLNSVKLAWQTTDEVNLKEYVLQHKSANGFEKIYSVAANNKAGIFNYDYTHLNPTEGINYYRLVGVDHDGTEHPSEVKSVRIALGNAVAVYPNPVTQNNISVAGAVNGDVIKIINIQGQVMLTKKVSGNQLQEINVQNIQAGTYILSIENAGKVTSTKKVIKI</sequence>
<protein>
    <submittedName>
        <fullName evidence="3">T9SS type A sorting domain-containing protein</fullName>
    </submittedName>
</protein>
<dbReference type="RefSeq" id="WP_113648582.1">
    <property type="nucleotide sequence ID" value="NZ_QMHN01000006.1"/>
</dbReference>
<dbReference type="Proteomes" id="UP000284120">
    <property type="component" value="Unassembled WGS sequence"/>
</dbReference>
<name>A0A3S3R4J4_9SPHI</name>
<dbReference type="Pfam" id="PF18962">
    <property type="entry name" value="Por_Secre_tail"/>
    <property type="match status" value="1"/>
</dbReference>